<dbReference type="Pfam" id="PF00970">
    <property type="entry name" value="FAD_binding_6"/>
    <property type="match status" value="1"/>
</dbReference>
<protein>
    <submittedName>
        <fullName evidence="2">Oxidoreductase</fullName>
    </submittedName>
</protein>
<evidence type="ECO:0000313" key="2">
    <source>
        <dbReference type="EMBL" id="PIS21035.1"/>
    </source>
</evidence>
<dbReference type="SUPFAM" id="SSF63380">
    <property type="entry name" value="Riboflavin synthase domain-like"/>
    <property type="match status" value="1"/>
</dbReference>
<comment type="caution">
    <text evidence="2">The sequence shown here is derived from an EMBL/GenBank/DDBJ whole genome shotgun (WGS) entry which is preliminary data.</text>
</comment>
<evidence type="ECO:0000259" key="1">
    <source>
        <dbReference type="PROSITE" id="PS51384"/>
    </source>
</evidence>
<dbReference type="InterPro" id="IPR017938">
    <property type="entry name" value="Riboflavin_synthase-like_b-brl"/>
</dbReference>
<dbReference type="AlphaFoldDB" id="A0A2H0X874"/>
<dbReference type="InterPro" id="IPR017927">
    <property type="entry name" value="FAD-bd_FR_type"/>
</dbReference>
<dbReference type="GO" id="GO:0016491">
    <property type="term" value="F:oxidoreductase activity"/>
    <property type="evidence" value="ECO:0007669"/>
    <property type="project" value="InterPro"/>
</dbReference>
<proteinExistence type="predicted"/>
<organism evidence="2 3">
    <name type="scientific">candidate division WWE3 bacterium CG08_land_8_20_14_0_20_43_13</name>
    <dbReference type="NCBI Taxonomy" id="1975087"/>
    <lineage>
        <taxon>Bacteria</taxon>
        <taxon>Katanobacteria</taxon>
    </lineage>
</organism>
<sequence>MNLAYSSKKYELLATQELSADVTLFTFKETLNFKPGQIIEVHMPGFGQAPFAPTSDPDNRRQWQLAVRKLGIVTQAIHKLKPTDKIEVIGPF</sequence>
<gene>
    <name evidence="2" type="ORF">COT52_00590</name>
</gene>
<evidence type="ECO:0000313" key="3">
    <source>
        <dbReference type="Proteomes" id="UP000231414"/>
    </source>
</evidence>
<feature type="domain" description="FAD-binding FR-type" evidence="1">
    <location>
        <begin position="5"/>
        <end position="92"/>
    </location>
</feature>
<dbReference type="Gene3D" id="2.40.30.10">
    <property type="entry name" value="Translation factors"/>
    <property type="match status" value="1"/>
</dbReference>
<dbReference type="InterPro" id="IPR008333">
    <property type="entry name" value="Cbr1-like_FAD-bd_dom"/>
</dbReference>
<name>A0A2H0X874_UNCKA</name>
<dbReference type="Proteomes" id="UP000231414">
    <property type="component" value="Unassembled WGS sequence"/>
</dbReference>
<dbReference type="EMBL" id="PEYW01000007">
    <property type="protein sequence ID" value="PIS21035.1"/>
    <property type="molecule type" value="Genomic_DNA"/>
</dbReference>
<accession>A0A2H0X874</accession>
<reference evidence="3" key="1">
    <citation type="submission" date="2017-09" db="EMBL/GenBank/DDBJ databases">
        <title>Depth-based differentiation of microbial function through sediment-hosted aquifers and enrichment of novel symbionts in the deep terrestrial subsurface.</title>
        <authorList>
            <person name="Probst A.J."/>
            <person name="Ladd B."/>
            <person name="Jarett J.K."/>
            <person name="Geller-Mcgrath D.E."/>
            <person name="Sieber C.M.K."/>
            <person name="Emerson J.B."/>
            <person name="Anantharaman K."/>
            <person name="Thomas B.C."/>
            <person name="Malmstrom R."/>
            <person name="Stieglmeier M."/>
            <person name="Klingl A."/>
            <person name="Woyke T."/>
            <person name="Ryan C.M."/>
            <person name="Banfield J.F."/>
        </authorList>
    </citation>
    <scope>NUCLEOTIDE SEQUENCE [LARGE SCALE GENOMIC DNA]</scope>
</reference>
<feature type="non-terminal residue" evidence="2">
    <location>
        <position position="92"/>
    </location>
</feature>
<dbReference type="PROSITE" id="PS51384">
    <property type="entry name" value="FAD_FR"/>
    <property type="match status" value="1"/>
</dbReference>